<protein>
    <submittedName>
        <fullName evidence="2">T9SS type A sorting domain-containing protein</fullName>
    </submittedName>
</protein>
<dbReference type="NCBIfam" id="TIGR04183">
    <property type="entry name" value="Por_Secre_tail"/>
    <property type="match status" value="1"/>
</dbReference>
<evidence type="ECO:0000313" key="3">
    <source>
        <dbReference type="Proteomes" id="UP000309488"/>
    </source>
</evidence>
<dbReference type="Proteomes" id="UP000309488">
    <property type="component" value="Unassembled WGS sequence"/>
</dbReference>
<accession>A0A4U1CMD7</accession>
<dbReference type="InterPro" id="IPR026444">
    <property type="entry name" value="Secre_tail"/>
</dbReference>
<dbReference type="RefSeq" id="WP_136842085.1">
    <property type="nucleotide sequence ID" value="NZ_SWBR01000003.1"/>
</dbReference>
<dbReference type="EMBL" id="SWBR01000003">
    <property type="protein sequence ID" value="TKC08249.1"/>
    <property type="molecule type" value="Genomic_DNA"/>
</dbReference>
<dbReference type="AlphaFoldDB" id="A0A4U1CMD7"/>
<organism evidence="2 3">
    <name type="scientific">Pedobacter polaris</name>
    <dbReference type="NCBI Taxonomy" id="2571273"/>
    <lineage>
        <taxon>Bacteria</taxon>
        <taxon>Pseudomonadati</taxon>
        <taxon>Bacteroidota</taxon>
        <taxon>Sphingobacteriia</taxon>
        <taxon>Sphingobacteriales</taxon>
        <taxon>Sphingobacteriaceae</taxon>
        <taxon>Pedobacter</taxon>
    </lineage>
</organism>
<dbReference type="OrthoDB" id="768208at2"/>
<evidence type="ECO:0000313" key="2">
    <source>
        <dbReference type="EMBL" id="TKC08249.1"/>
    </source>
</evidence>
<gene>
    <name evidence="2" type="ORF">FA048_13920</name>
</gene>
<keyword evidence="3" id="KW-1185">Reference proteome</keyword>
<reference evidence="2 3" key="1">
    <citation type="submission" date="2019-04" db="EMBL/GenBank/DDBJ databases">
        <title>Pedobacter sp. RP-3-22 sp. nov., isolated from Arctic soil.</title>
        <authorList>
            <person name="Dahal R.H."/>
            <person name="Kim D.-U."/>
        </authorList>
    </citation>
    <scope>NUCLEOTIDE SEQUENCE [LARGE SCALE GENOMIC DNA]</scope>
    <source>
        <strain evidence="2 3">RP-3-22</strain>
    </source>
</reference>
<dbReference type="Gene3D" id="2.60.40.4070">
    <property type="match status" value="1"/>
</dbReference>
<evidence type="ECO:0000259" key="1">
    <source>
        <dbReference type="Pfam" id="PF18962"/>
    </source>
</evidence>
<sequence length="154" mass="17474">MEKLYKLIVLFVGLIAMNLTVQAQFSYSPFLASGVKYAEIKYFSNPYEGNISSNYDWNTIFSSPKAKQAIDFTNYPNPASTFTTVGYTLTAKANVVLRVIDLTGKQLAVLIKQEQNAGKQEFYWELSKNNITSGMYILILQVNNKNYSRKIIVQ</sequence>
<proteinExistence type="predicted"/>
<dbReference type="Pfam" id="PF18962">
    <property type="entry name" value="Por_Secre_tail"/>
    <property type="match status" value="1"/>
</dbReference>
<name>A0A4U1CMD7_9SPHI</name>
<feature type="domain" description="Secretion system C-terminal sorting" evidence="1">
    <location>
        <begin position="75"/>
        <end position="153"/>
    </location>
</feature>
<comment type="caution">
    <text evidence="2">The sequence shown here is derived from an EMBL/GenBank/DDBJ whole genome shotgun (WGS) entry which is preliminary data.</text>
</comment>